<dbReference type="Gene3D" id="3.90.1300.10">
    <property type="entry name" value="Amidase signature (AS) domain"/>
    <property type="match status" value="1"/>
</dbReference>
<dbReference type="EMBL" id="CAFBOZ010000154">
    <property type="protein sequence ID" value="CAB5008905.1"/>
    <property type="molecule type" value="Genomic_DNA"/>
</dbReference>
<accession>A0A6J7PWD4</accession>
<name>A0A6J7PWD4_9ZZZZ</name>
<dbReference type="InterPro" id="IPR036928">
    <property type="entry name" value="AS_sf"/>
</dbReference>
<protein>
    <submittedName>
        <fullName evidence="2">Unannotated protein</fullName>
    </submittedName>
</protein>
<dbReference type="InterPro" id="IPR000120">
    <property type="entry name" value="Amidase"/>
</dbReference>
<evidence type="ECO:0000259" key="1">
    <source>
        <dbReference type="Pfam" id="PF01425"/>
    </source>
</evidence>
<gene>
    <name evidence="2" type="ORF">UFOPK3992_01122</name>
</gene>
<dbReference type="GO" id="GO:0003824">
    <property type="term" value="F:catalytic activity"/>
    <property type="evidence" value="ECO:0007669"/>
    <property type="project" value="InterPro"/>
</dbReference>
<organism evidence="2">
    <name type="scientific">freshwater metagenome</name>
    <dbReference type="NCBI Taxonomy" id="449393"/>
    <lineage>
        <taxon>unclassified sequences</taxon>
        <taxon>metagenomes</taxon>
        <taxon>ecological metagenomes</taxon>
    </lineage>
</organism>
<dbReference type="AlphaFoldDB" id="A0A6J7PWD4"/>
<sequence>MDSETPWTATDISAGVRAGTLSARSAAADALSRIVLRDPVIGAFQVVREQRALAEANAVDARSDLAQLPLAGVPVAIKDNIPVEGEPMTVGSQAGDHSPQARDHEVVSRLRAAGAVVVGITRVPELCVFGASDSVWGVTHNPWNLSLTPGGSSGGSAAAIAAGMVPVAHGNDGFGSVRIPAACCGLVGIKPGLGVVPSEVGVNAWFSMSENGALATTAADAALLLSVMAGNPDLATVVEPDRVRIAVSSKSPVQGVTVDREWLRATFETAGALMRAGHDVERREISYPQATAVGGLALWFAGAATDAEAMDISQLEPRVRRHVALGRRVIDAPSIGNPLTNTQWRDAWRQRAGEFLTEFDLLMTPMLARSPIEAKRWGDGSWLATMAANVRYAPFAAPWNIAGFPAISVPTGVHTVSGTPLGVQLVAAPGRESLLLGVAAQIERLRPWQSVAPDYR</sequence>
<dbReference type="SUPFAM" id="SSF75304">
    <property type="entry name" value="Amidase signature (AS) enzymes"/>
    <property type="match status" value="1"/>
</dbReference>
<dbReference type="Pfam" id="PF01425">
    <property type="entry name" value="Amidase"/>
    <property type="match status" value="1"/>
</dbReference>
<dbReference type="PANTHER" id="PTHR11895:SF7">
    <property type="entry name" value="GLUTAMYL-TRNA(GLN) AMIDOTRANSFERASE SUBUNIT A, MITOCHONDRIAL"/>
    <property type="match status" value="1"/>
</dbReference>
<evidence type="ECO:0000313" key="2">
    <source>
        <dbReference type="EMBL" id="CAB5008905.1"/>
    </source>
</evidence>
<dbReference type="PANTHER" id="PTHR11895">
    <property type="entry name" value="TRANSAMIDASE"/>
    <property type="match status" value="1"/>
</dbReference>
<feature type="domain" description="Amidase" evidence="1">
    <location>
        <begin position="30"/>
        <end position="436"/>
    </location>
</feature>
<reference evidence="2" key="1">
    <citation type="submission" date="2020-05" db="EMBL/GenBank/DDBJ databases">
        <authorList>
            <person name="Chiriac C."/>
            <person name="Salcher M."/>
            <person name="Ghai R."/>
            <person name="Kavagutti S V."/>
        </authorList>
    </citation>
    <scope>NUCLEOTIDE SEQUENCE</scope>
</reference>
<proteinExistence type="predicted"/>
<dbReference type="InterPro" id="IPR023631">
    <property type="entry name" value="Amidase_dom"/>
</dbReference>